<name>A0AC61U6W6_9MICO</name>
<protein>
    <submittedName>
        <fullName evidence="1">Uncharacterized protein</fullName>
    </submittedName>
</protein>
<gene>
    <name evidence="1" type="ORF">LP422_07520</name>
</gene>
<sequence length="130" mass="13072">MTHGADSTRLREIGDQLIAEGRRLREFEQQGSAQIAVLADARVRAGLRRLRTRLGRGAAAAGGGGSSPAALRRTSSGTGRGPGLGERRLGWDLATGAGAQGAATTAGRRGEPPGPAGGHDTAGAGGLPRE</sequence>
<evidence type="ECO:0000313" key="1">
    <source>
        <dbReference type="EMBL" id="UUZ45785.1"/>
    </source>
</evidence>
<dbReference type="EMBL" id="CP087977">
    <property type="protein sequence ID" value="UUZ45785.1"/>
    <property type="molecule type" value="Genomic_DNA"/>
</dbReference>
<proteinExistence type="predicted"/>
<organism evidence="1 2">
    <name type="scientific">Janibacter limosus</name>
    <dbReference type="NCBI Taxonomy" id="53458"/>
    <lineage>
        <taxon>Bacteria</taxon>
        <taxon>Bacillati</taxon>
        <taxon>Actinomycetota</taxon>
        <taxon>Actinomycetes</taxon>
        <taxon>Micrococcales</taxon>
        <taxon>Intrasporangiaceae</taxon>
        <taxon>Janibacter</taxon>
    </lineage>
</organism>
<evidence type="ECO:0000313" key="2">
    <source>
        <dbReference type="Proteomes" id="UP001059663"/>
    </source>
</evidence>
<reference evidence="1" key="1">
    <citation type="submission" date="2021-11" db="EMBL/GenBank/DDBJ databases">
        <title>Study of the species diversity of bacterial strains isolated from a unique natural object - Shulgan-Tash cave (Bashkiria).</title>
        <authorList>
            <person name="Sazanova A.L."/>
            <person name="Chirak E.R."/>
            <person name="Safronova V.I."/>
        </authorList>
    </citation>
    <scope>NUCLEOTIDE SEQUENCE</scope>
    <source>
        <strain evidence="1">P1</strain>
    </source>
</reference>
<dbReference type="Proteomes" id="UP001059663">
    <property type="component" value="Chromosome"/>
</dbReference>
<accession>A0AC61U6W6</accession>